<feature type="region of interest" description="Disordered" evidence="1">
    <location>
        <begin position="1"/>
        <end position="41"/>
    </location>
</feature>
<dbReference type="AlphaFoldDB" id="A0A9X2FXB8"/>
<sequence>MFPRSGGSCARPDRHRHARRGETSASLARLEGEPHSSERNDPMRKFVKYFAIWKLARKVLRGGRRA</sequence>
<organism evidence="2 3">
    <name type="scientific">Limimaricola litoreus</name>
    <dbReference type="NCBI Taxonomy" id="2955316"/>
    <lineage>
        <taxon>Bacteria</taxon>
        <taxon>Pseudomonadati</taxon>
        <taxon>Pseudomonadota</taxon>
        <taxon>Alphaproteobacteria</taxon>
        <taxon>Rhodobacterales</taxon>
        <taxon>Paracoccaceae</taxon>
        <taxon>Limimaricola</taxon>
    </lineage>
</organism>
<gene>
    <name evidence="2" type="ORF">NHG85_12410</name>
</gene>
<dbReference type="RefSeq" id="WP_253332812.1">
    <property type="nucleotide sequence ID" value="NZ_JAMYXC010000194.1"/>
</dbReference>
<accession>A0A9X2FXB8</accession>
<reference evidence="2" key="1">
    <citation type="submission" date="2022-06" db="EMBL/GenBank/DDBJ databases">
        <title>Limimaricola sediminis sp. nov., isolated from an intertidal sediment.</title>
        <authorList>
            <person name="Shao X."/>
        </authorList>
    </citation>
    <scope>NUCLEOTIDE SEQUENCE</scope>
    <source>
        <strain evidence="2">ASW11-118</strain>
    </source>
</reference>
<protein>
    <submittedName>
        <fullName evidence="2">Uncharacterized protein</fullName>
    </submittedName>
</protein>
<name>A0A9X2FXB8_9RHOB</name>
<dbReference type="Proteomes" id="UP001139477">
    <property type="component" value="Unassembled WGS sequence"/>
</dbReference>
<comment type="caution">
    <text evidence="2">The sequence shown here is derived from an EMBL/GenBank/DDBJ whole genome shotgun (WGS) entry which is preliminary data.</text>
</comment>
<evidence type="ECO:0000313" key="2">
    <source>
        <dbReference type="EMBL" id="MCP1169313.1"/>
    </source>
</evidence>
<proteinExistence type="predicted"/>
<dbReference type="EMBL" id="JAMYXC010000194">
    <property type="protein sequence ID" value="MCP1169313.1"/>
    <property type="molecule type" value="Genomic_DNA"/>
</dbReference>
<evidence type="ECO:0000256" key="1">
    <source>
        <dbReference type="SAM" id="MobiDB-lite"/>
    </source>
</evidence>
<feature type="compositionally biased region" description="Basic and acidic residues" evidence="1">
    <location>
        <begin position="30"/>
        <end position="41"/>
    </location>
</feature>
<evidence type="ECO:0000313" key="3">
    <source>
        <dbReference type="Proteomes" id="UP001139477"/>
    </source>
</evidence>
<keyword evidence="3" id="KW-1185">Reference proteome</keyword>